<dbReference type="InterPro" id="IPR020843">
    <property type="entry name" value="ER"/>
</dbReference>
<keyword evidence="11" id="KW-1185">Reference proteome</keyword>
<keyword evidence="4" id="KW-0963">Cytoplasm</keyword>
<dbReference type="AlphaFoldDB" id="A0ABD0TCG6"/>
<accession>A0ABD0TCG6</accession>
<dbReference type="InterPro" id="IPR002364">
    <property type="entry name" value="Quin_OxRdtase/zeta-crystal_CS"/>
</dbReference>
<dbReference type="InterPro" id="IPR051603">
    <property type="entry name" value="Zinc-ADH_QOR/CCCR"/>
</dbReference>
<comment type="subunit">
    <text evidence="3">Homotetramer.</text>
</comment>
<name>A0ABD0TCG6_LOXSC</name>
<dbReference type="Proteomes" id="UP001549920">
    <property type="component" value="Unassembled WGS sequence"/>
</dbReference>
<dbReference type="PROSITE" id="PS01162">
    <property type="entry name" value="QOR_ZETA_CRYSTAL"/>
    <property type="match status" value="1"/>
</dbReference>
<evidence type="ECO:0000256" key="7">
    <source>
        <dbReference type="ARBA" id="ARBA00022990"/>
    </source>
</evidence>
<evidence type="ECO:0000256" key="5">
    <source>
        <dbReference type="ARBA" id="ARBA00022857"/>
    </source>
</evidence>
<comment type="subcellular location">
    <subcellularLocation>
        <location evidence="1">Cytoplasm</location>
    </subcellularLocation>
</comment>
<dbReference type="Pfam" id="PF00107">
    <property type="entry name" value="ADH_zinc_N"/>
    <property type="match status" value="1"/>
</dbReference>
<sequence length="345" mass="37785">MATKLPSVMKAVGLYKYLPISDVNSLVDLQVSLPSPKKNEVLVEVKATAVNPIDTKLRAPKPDIETTPRILGLDGAGVVVAKGENAGTYKVGDEVFFVGDMRSKSGTNAQYVALEEILIAPKPKRFTFEQAAAMPLTAYTAYEAIHDRLLITEKDAGKSILVINSAGGVGSIATQLLKNLGLKVIGTASRPESEEFTRKYGAEIVLNHSKDLVSQLKAIGYGSGVDYILLNYDPVPYWDQLPNLMKAQGRMCLLTDAATPVDIRVLRDKSISMVSMTMYTRLKYNTDDRNRYTQILSTVSKLIDDGKLDCTLTKVMTPIDAANLREAHRIIEEKKMLGKLVLSGF</sequence>
<feature type="domain" description="Enoyl reductase (ER)" evidence="8">
    <location>
        <begin position="21"/>
        <end position="342"/>
    </location>
</feature>
<dbReference type="InterPro" id="IPR036291">
    <property type="entry name" value="NAD(P)-bd_dom_sf"/>
</dbReference>
<dbReference type="SMART" id="SM00829">
    <property type="entry name" value="PKS_ER"/>
    <property type="match status" value="1"/>
</dbReference>
<dbReference type="InterPro" id="IPR011032">
    <property type="entry name" value="GroES-like_sf"/>
</dbReference>
<keyword evidence="6" id="KW-0694">RNA-binding</keyword>
<evidence type="ECO:0000259" key="8">
    <source>
        <dbReference type="SMART" id="SM00829"/>
    </source>
</evidence>
<comment type="similarity">
    <text evidence="2">Belongs to the zinc-containing alcohol dehydrogenase family. Quinone oxidoreductase subfamily.</text>
</comment>
<dbReference type="PANTHER" id="PTHR44154:SF1">
    <property type="entry name" value="QUINONE OXIDOREDUCTASE"/>
    <property type="match status" value="1"/>
</dbReference>
<evidence type="ECO:0000256" key="6">
    <source>
        <dbReference type="ARBA" id="ARBA00022884"/>
    </source>
</evidence>
<evidence type="ECO:0000313" key="9">
    <source>
        <dbReference type="EMBL" id="KAL0841041.1"/>
    </source>
</evidence>
<dbReference type="Gene3D" id="3.40.50.720">
    <property type="entry name" value="NAD(P)-binding Rossmann-like Domain"/>
    <property type="match status" value="1"/>
</dbReference>
<dbReference type="InterPro" id="IPR013154">
    <property type="entry name" value="ADH-like_N"/>
</dbReference>
<evidence type="ECO:0000256" key="2">
    <source>
        <dbReference type="ARBA" id="ARBA00010371"/>
    </source>
</evidence>
<comment type="caution">
    <text evidence="9">The sequence shown here is derived from an EMBL/GenBank/DDBJ whole genome shotgun (WGS) entry which is preliminary data.</text>
</comment>
<evidence type="ECO:0000256" key="3">
    <source>
        <dbReference type="ARBA" id="ARBA00011881"/>
    </source>
</evidence>
<dbReference type="GO" id="GO:0003723">
    <property type="term" value="F:RNA binding"/>
    <property type="evidence" value="ECO:0007669"/>
    <property type="project" value="UniProtKB-KW"/>
</dbReference>
<dbReference type="EMBL" id="JBEUOH010000006">
    <property type="protein sequence ID" value="KAL0892848.1"/>
    <property type="molecule type" value="Genomic_DNA"/>
</dbReference>
<dbReference type="InterPro" id="IPR014182">
    <property type="entry name" value="ADH_Zn_typ-1"/>
</dbReference>
<gene>
    <name evidence="10" type="ORF">ABMA27_014536</name>
    <name evidence="9" type="ORF">ABMA28_014808</name>
</gene>
<dbReference type="SUPFAM" id="SSF50129">
    <property type="entry name" value="GroES-like"/>
    <property type="match status" value="1"/>
</dbReference>
<keyword evidence="7" id="KW-0007">Acetylation</keyword>
<evidence type="ECO:0000256" key="4">
    <source>
        <dbReference type="ARBA" id="ARBA00022490"/>
    </source>
</evidence>
<dbReference type="NCBIfam" id="TIGR02817">
    <property type="entry name" value="adh_fam_1"/>
    <property type="match status" value="1"/>
</dbReference>
<evidence type="ECO:0000256" key="1">
    <source>
        <dbReference type="ARBA" id="ARBA00004496"/>
    </source>
</evidence>
<dbReference type="SUPFAM" id="SSF51735">
    <property type="entry name" value="NAD(P)-binding Rossmann-fold domains"/>
    <property type="match status" value="1"/>
</dbReference>
<reference evidence="11 12" key="1">
    <citation type="submission" date="2024-06" db="EMBL/GenBank/DDBJ databases">
        <title>A chromosome-level genome assembly of beet webworm, Loxostege sticticalis.</title>
        <authorList>
            <person name="Zhang Y."/>
        </authorList>
    </citation>
    <scope>NUCLEOTIDE SEQUENCE [LARGE SCALE GENOMIC DNA]</scope>
    <source>
        <strain evidence="10">AQ026</strain>
        <strain evidence="9">AQ028</strain>
        <tissue evidence="9">Male pupae</tissue>
        <tissue evidence="10">Whole body</tissue>
    </source>
</reference>
<dbReference type="PANTHER" id="PTHR44154">
    <property type="entry name" value="QUINONE OXIDOREDUCTASE"/>
    <property type="match status" value="1"/>
</dbReference>
<evidence type="ECO:0000313" key="12">
    <source>
        <dbReference type="Proteomes" id="UP001549921"/>
    </source>
</evidence>
<keyword evidence="5" id="KW-0521">NADP</keyword>
<dbReference type="Proteomes" id="UP001549921">
    <property type="component" value="Unassembled WGS sequence"/>
</dbReference>
<evidence type="ECO:0000313" key="11">
    <source>
        <dbReference type="Proteomes" id="UP001549920"/>
    </source>
</evidence>
<organism evidence="9 12">
    <name type="scientific">Loxostege sticticalis</name>
    <name type="common">Beet webworm moth</name>
    <dbReference type="NCBI Taxonomy" id="481309"/>
    <lineage>
        <taxon>Eukaryota</taxon>
        <taxon>Metazoa</taxon>
        <taxon>Ecdysozoa</taxon>
        <taxon>Arthropoda</taxon>
        <taxon>Hexapoda</taxon>
        <taxon>Insecta</taxon>
        <taxon>Pterygota</taxon>
        <taxon>Neoptera</taxon>
        <taxon>Endopterygota</taxon>
        <taxon>Lepidoptera</taxon>
        <taxon>Glossata</taxon>
        <taxon>Ditrysia</taxon>
        <taxon>Pyraloidea</taxon>
        <taxon>Crambidae</taxon>
        <taxon>Pyraustinae</taxon>
        <taxon>Loxostege</taxon>
    </lineage>
</organism>
<dbReference type="GO" id="GO:0005737">
    <property type="term" value="C:cytoplasm"/>
    <property type="evidence" value="ECO:0007669"/>
    <property type="project" value="UniProtKB-SubCell"/>
</dbReference>
<evidence type="ECO:0000313" key="10">
    <source>
        <dbReference type="EMBL" id="KAL0892848.1"/>
    </source>
</evidence>
<dbReference type="InterPro" id="IPR013149">
    <property type="entry name" value="ADH-like_C"/>
</dbReference>
<proteinExistence type="inferred from homology"/>
<dbReference type="EMBL" id="JBEDNZ010000006">
    <property type="protein sequence ID" value="KAL0841041.1"/>
    <property type="molecule type" value="Genomic_DNA"/>
</dbReference>
<dbReference type="Pfam" id="PF08240">
    <property type="entry name" value="ADH_N"/>
    <property type="match status" value="1"/>
</dbReference>
<dbReference type="CDD" id="cd08252">
    <property type="entry name" value="AL_MDR"/>
    <property type="match status" value="1"/>
</dbReference>
<dbReference type="Gene3D" id="3.90.180.10">
    <property type="entry name" value="Medium-chain alcohol dehydrogenases, catalytic domain"/>
    <property type="match status" value="1"/>
</dbReference>
<protein>
    <recommendedName>
        <fullName evidence="8">Enoyl reductase (ER) domain-containing protein</fullName>
    </recommendedName>
</protein>